<feature type="chain" id="PRO_5039604148" evidence="5">
    <location>
        <begin position="27"/>
        <end position="313"/>
    </location>
</feature>
<evidence type="ECO:0000256" key="4">
    <source>
        <dbReference type="RuleBase" id="RU003744"/>
    </source>
</evidence>
<dbReference type="STRING" id="43678.OJAG_29880"/>
<dbReference type="Gene3D" id="3.40.190.10">
    <property type="entry name" value="Periplasmic binding protein-like II"/>
    <property type="match status" value="2"/>
</dbReference>
<evidence type="ECO:0000259" key="6">
    <source>
        <dbReference type="SMART" id="SM00062"/>
    </source>
</evidence>
<evidence type="ECO:0000256" key="3">
    <source>
        <dbReference type="ARBA" id="ARBA00022729"/>
    </source>
</evidence>
<evidence type="ECO:0000256" key="1">
    <source>
        <dbReference type="ARBA" id="ARBA00004196"/>
    </source>
</evidence>
<evidence type="ECO:0000313" key="8">
    <source>
        <dbReference type="Proteomes" id="UP000076447"/>
    </source>
</evidence>
<dbReference type="SMART" id="SM00062">
    <property type="entry name" value="PBPb"/>
    <property type="match status" value="1"/>
</dbReference>
<evidence type="ECO:0000256" key="5">
    <source>
        <dbReference type="SAM" id="SignalP"/>
    </source>
</evidence>
<dbReference type="SUPFAM" id="SSF53850">
    <property type="entry name" value="Periplasmic binding protein-like II"/>
    <property type="match status" value="1"/>
</dbReference>
<dbReference type="Pfam" id="PF00497">
    <property type="entry name" value="SBP_bac_3"/>
    <property type="match status" value="1"/>
</dbReference>
<name>A0A163QQL0_9CELL</name>
<gene>
    <name evidence="7" type="primary">artJ</name>
    <name evidence="7" type="ORF">OJAG_29880</name>
</gene>
<dbReference type="PATRIC" id="fig|43678.3.peg.3130"/>
<dbReference type="GO" id="GO:0030313">
    <property type="term" value="C:cell envelope"/>
    <property type="evidence" value="ECO:0007669"/>
    <property type="project" value="UniProtKB-SubCell"/>
</dbReference>
<dbReference type="AlphaFoldDB" id="A0A163QQL0"/>
<dbReference type="EMBL" id="LRIE01000080">
    <property type="protein sequence ID" value="KZM34424.1"/>
    <property type="molecule type" value="Genomic_DNA"/>
</dbReference>
<organism evidence="7 8">
    <name type="scientific">Oerskovia enterophila</name>
    <dbReference type="NCBI Taxonomy" id="43678"/>
    <lineage>
        <taxon>Bacteria</taxon>
        <taxon>Bacillati</taxon>
        <taxon>Actinomycetota</taxon>
        <taxon>Actinomycetes</taxon>
        <taxon>Micrococcales</taxon>
        <taxon>Cellulomonadaceae</taxon>
        <taxon>Oerskovia</taxon>
    </lineage>
</organism>
<dbReference type="Proteomes" id="UP000076447">
    <property type="component" value="Unassembled WGS sequence"/>
</dbReference>
<dbReference type="InterPro" id="IPR018313">
    <property type="entry name" value="SBP_3_CS"/>
</dbReference>
<proteinExistence type="inferred from homology"/>
<dbReference type="PROSITE" id="PS51257">
    <property type="entry name" value="PROKAR_LIPOPROTEIN"/>
    <property type="match status" value="1"/>
</dbReference>
<dbReference type="PANTHER" id="PTHR35936">
    <property type="entry name" value="MEMBRANE-BOUND LYTIC MUREIN TRANSGLYCOSYLASE F"/>
    <property type="match status" value="1"/>
</dbReference>
<accession>A0A163QQL0</accession>
<reference evidence="7 8" key="1">
    <citation type="submission" date="2016-01" db="EMBL/GenBank/DDBJ databases">
        <title>Genome sequence of Oerskovia enterophila VJag, an agar and cellulose degrading bacterium.</title>
        <authorList>
            <person name="Poehlein A."/>
            <person name="Jag V."/>
            <person name="Bengelsdorf F."/>
            <person name="Duerre P."/>
            <person name="Daniel R."/>
        </authorList>
    </citation>
    <scope>NUCLEOTIDE SEQUENCE [LARGE SCALE GENOMIC DNA]</scope>
    <source>
        <strain evidence="7 8">VJag</strain>
    </source>
</reference>
<evidence type="ECO:0000313" key="7">
    <source>
        <dbReference type="EMBL" id="KZM34424.1"/>
    </source>
</evidence>
<comment type="subcellular location">
    <subcellularLocation>
        <location evidence="1">Cell envelope</location>
    </subcellularLocation>
</comment>
<dbReference type="PANTHER" id="PTHR35936:SF17">
    <property type="entry name" value="ARGININE-BINDING EXTRACELLULAR PROTEIN ARTP"/>
    <property type="match status" value="1"/>
</dbReference>
<dbReference type="InterPro" id="IPR001638">
    <property type="entry name" value="Solute-binding_3/MltF_N"/>
</dbReference>
<comment type="similarity">
    <text evidence="2 4">Belongs to the bacterial solute-binding protein 3 family.</text>
</comment>
<sequence length="313" mass="31997">MKRETPMRRLPALTALTALVATFALTACTDASTDSGASPTAGGSSTATFDPSTIAKDETIAAMLPADVVEAGLLTVGTNATYAPAEFIGDDGKTIVGYDVDLAKAVGAVLGLDVEVTNADFASIIPAIGSKYDIGVSGFTITPERLAEVNMVSYFRAGEAFAVAQGNPKDVDPTDVCGLSIAVQTGTVEDEALDGLMADCEAAGKPDITPLRYASQADVTTNLVGGKADVMYADSQVVAYAVTQTGGQIEQLGDIFADSLHGIAIAKDDTALAQAVQAAVQKLIDDSDYTTILDTWGNASGAVTTAELNPVVS</sequence>
<evidence type="ECO:0000256" key="2">
    <source>
        <dbReference type="ARBA" id="ARBA00010333"/>
    </source>
</evidence>
<feature type="domain" description="Solute-binding protein family 3/N-terminal" evidence="6">
    <location>
        <begin position="73"/>
        <end position="300"/>
    </location>
</feature>
<protein>
    <submittedName>
        <fullName evidence="7">ABC transporter arginine-binding protein 1</fullName>
    </submittedName>
</protein>
<comment type="caution">
    <text evidence="7">The sequence shown here is derived from an EMBL/GenBank/DDBJ whole genome shotgun (WGS) entry which is preliminary data.</text>
</comment>
<dbReference type="CDD" id="cd01004">
    <property type="entry name" value="PBP2_MidA_like"/>
    <property type="match status" value="1"/>
</dbReference>
<feature type="signal peptide" evidence="5">
    <location>
        <begin position="1"/>
        <end position="26"/>
    </location>
</feature>
<dbReference type="PROSITE" id="PS01039">
    <property type="entry name" value="SBP_BACTERIAL_3"/>
    <property type="match status" value="1"/>
</dbReference>
<keyword evidence="3 5" id="KW-0732">Signal</keyword>